<dbReference type="AlphaFoldDB" id="Q75TJ1"/>
<proteinExistence type="predicted"/>
<accession>Q75TJ1</accession>
<reference evidence="1" key="1">
    <citation type="journal article" date="2004" name="Extremophiles">
        <title>Genomic characterization of thermophilic Geobacillus species isolated from the deepest sea mud of the Mariana Trench.</title>
        <authorList>
            <person name="Takami H."/>
            <person name="Nishi S."/>
            <person name="Lu J."/>
            <person name="Shimamura S."/>
            <person name="Takaki Y."/>
        </authorList>
    </citation>
    <scope>NUCLEOTIDE SEQUENCE</scope>
    <source>
        <strain evidence="1">HTA462</strain>
    </source>
</reference>
<dbReference type="EMBL" id="AB126615">
    <property type="protein sequence ID" value="BAD18287.1"/>
    <property type="molecule type" value="Genomic_DNA"/>
</dbReference>
<gene>
    <name evidence="1" type="ORF">GSA06</name>
</gene>
<name>Q75TJ1_GEOSE</name>
<evidence type="ECO:0000313" key="1">
    <source>
        <dbReference type="EMBL" id="BAD18287.1"/>
    </source>
</evidence>
<organism evidence="1">
    <name type="scientific">Geobacillus stearothermophilus</name>
    <name type="common">Bacillus stearothermophilus</name>
    <dbReference type="NCBI Taxonomy" id="1422"/>
    <lineage>
        <taxon>Bacteria</taxon>
        <taxon>Bacillati</taxon>
        <taxon>Bacillota</taxon>
        <taxon>Bacilli</taxon>
        <taxon>Bacillales</taxon>
        <taxon>Anoxybacillaceae</taxon>
        <taxon>Geobacillus</taxon>
    </lineage>
</organism>
<sequence length="118" mass="13487">MFYINCPTCYIRDHLFVKCFILCVSSKMLNCLFFVTVFRTFSAYNKTGDVFFIRKGGASMKRSSFQQMASTVRRGFATARRSWGRACCFFFALACRRCDMTHNDGDAAHSIMETTDGS</sequence>
<protein>
    <submittedName>
        <fullName evidence="1">Uncharacterized protein GSA06</fullName>
    </submittedName>
</protein>